<feature type="transmembrane region" description="Helical" evidence="6">
    <location>
        <begin position="42"/>
        <end position="65"/>
    </location>
</feature>
<dbReference type="GO" id="GO:0022857">
    <property type="term" value="F:transmembrane transporter activity"/>
    <property type="evidence" value="ECO:0007669"/>
    <property type="project" value="InterPro"/>
</dbReference>
<evidence type="ECO:0000256" key="1">
    <source>
        <dbReference type="ARBA" id="ARBA00004141"/>
    </source>
</evidence>
<dbReference type="OMA" id="WSVWFWL"/>
<dbReference type="EnsemblPlants" id="QL09p006522:mrna">
    <property type="protein sequence ID" value="QL09p006522:mrna"/>
    <property type="gene ID" value="QL09p006522"/>
</dbReference>
<dbReference type="InterPro" id="IPR030184">
    <property type="entry name" value="WAT1-related"/>
</dbReference>
<feature type="transmembrane region" description="Helical" evidence="6">
    <location>
        <begin position="180"/>
        <end position="203"/>
    </location>
</feature>
<gene>
    <name evidence="8" type="primary">LOC115958954</name>
</gene>
<evidence type="ECO:0000256" key="3">
    <source>
        <dbReference type="ARBA" id="ARBA00022692"/>
    </source>
</evidence>
<reference evidence="8 9" key="1">
    <citation type="journal article" date="2016" name="G3 (Bethesda)">
        <title>First Draft Assembly and Annotation of the Genome of a California Endemic Oak Quercus lobata Nee (Fagaceae).</title>
        <authorList>
            <person name="Sork V.L."/>
            <person name="Fitz-Gibbon S.T."/>
            <person name="Puiu D."/>
            <person name="Crepeau M."/>
            <person name="Gugger P.F."/>
            <person name="Sherman R."/>
            <person name="Stevens K."/>
            <person name="Langley C.H."/>
            <person name="Pellegrini M."/>
            <person name="Salzberg S.L."/>
        </authorList>
    </citation>
    <scope>NUCLEOTIDE SEQUENCE [LARGE SCALE GENOMIC DNA]</scope>
    <source>
        <strain evidence="8 9">cv. SW786</strain>
    </source>
</reference>
<dbReference type="RefSeq" id="XP_030933097.1">
    <property type="nucleotide sequence ID" value="XM_031077237.1"/>
</dbReference>
<feature type="transmembrane region" description="Helical" evidence="6">
    <location>
        <begin position="215"/>
        <end position="234"/>
    </location>
</feature>
<keyword evidence="5 6" id="KW-0472">Membrane</keyword>
<feature type="transmembrane region" description="Helical" evidence="6">
    <location>
        <begin position="15"/>
        <end position="36"/>
    </location>
</feature>
<keyword evidence="9" id="KW-1185">Reference proteome</keyword>
<comment type="subcellular location">
    <subcellularLocation>
        <location evidence="1 6">Membrane</location>
        <topology evidence="1 6">Multi-pass membrane protein</topology>
    </subcellularLocation>
</comment>
<dbReference type="InterPro" id="IPR000620">
    <property type="entry name" value="EamA_dom"/>
</dbReference>
<dbReference type="InParanoid" id="A0A7N2MGZ9"/>
<comment type="similarity">
    <text evidence="2 6">Belongs to the drug/metabolite transporter (DMT) superfamily. Plant drug/metabolite exporter (P-DME) (TC 2.A.7.4) family.</text>
</comment>
<feature type="transmembrane region" description="Helical" evidence="6">
    <location>
        <begin position="280"/>
        <end position="300"/>
    </location>
</feature>
<evidence type="ECO:0000256" key="4">
    <source>
        <dbReference type="ARBA" id="ARBA00022989"/>
    </source>
</evidence>
<feature type="transmembrane region" description="Helical" evidence="6">
    <location>
        <begin position="254"/>
        <end position="273"/>
    </location>
</feature>
<dbReference type="Proteomes" id="UP000594261">
    <property type="component" value="Chromosome 9"/>
</dbReference>
<dbReference type="PANTHER" id="PTHR31218">
    <property type="entry name" value="WAT1-RELATED PROTEIN"/>
    <property type="match status" value="1"/>
</dbReference>
<dbReference type="AlphaFoldDB" id="A0A7N2MGZ9"/>
<protein>
    <recommendedName>
        <fullName evidence="6">WAT1-related protein</fullName>
    </recommendedName>
</protein>
<dbReference type="RefSeq" id="XP_030933096.1">
    <property type="nucleotide sequence ID" value="XM_031077236.1"/>
</dbReference>
<evidence type="ECO:0000313" key="9">
    <source>
        <dbReference type="Proteomes" id="UP000594261"/>
    </source>
</evidence>
<sequence length="355" mass="38963">MGMGKVKKLFASSEVAMAMLLVQIFTTGLQILSRVILSQGTFIFALMTYRNVVSAICVAPFAFYFEREITKKLSWSVWFWLFLSALTGISMAMGLFYYGLRDTNATYAISFLNLIPMVTFVFSVITGIEKLGLNTKAGKMKILGATFSVAGALIACLYEGKALHIGHQGLHHSVALKTSMAHWVQGTFMLVGCCLSYSVWFVVQAQLLKIFPSKYWAIMLACIIASMQSAVIGLCLNRQKAAWSLGWNLQLITIFYSGALATAATFCLISWVIAIRGPVYAPMFNPLSLIFVSILEALILGAELRLGMLLGTILIIVGLYSFLWGKRKEMKSLLQAKNDTGSVVVPTTTDESAVV</sequence>
<dbReference type="Pfam" id="PF00892">
    <property type="entry name" value="EamA"/>
    <property type="match status" value="2"/>
</dbReference>
<keyword evidence="3 6" id="KW-0812">Transmembrane</keyword>
<organism evidence="8 9">
    <name type="scientific">Quercus lobata</name>
    <name type="common">Valley oak</name>
    <dbReference type="NCBI Taxonomy" id="97700"/>
    <lineage>
        <taxon>Eukaryota</taxon>
        <taxon>Viridiplantae</taxon>
        <taxon>Streptophyta</taxon>
        <taxon>Embryophyta</taxon>
        <taxon>Tracheophyta</taxon>
        <taxon>Spermatophyta</taxon>
        <taxon>Magnoliopsida</taxon>
        <taxon>eudicotyledons</taxon>
        <taxon>Gunneridae</taxon>
        <taxon>Pentapetalae</taxon>
        <taxon>rosids</taxon>
        <taxon>fabids</taxon>
        <taxon>Fagales</taxon>
        <taxon>Fagaceae</taxon>
        <taxon>Quercus</taxon>
    </lineage>
</organism>
<feature type="domain" description="EamA" evidence="7">
    <location>
        <begin position="186"/>
        <end position="321"/>
    </location>
</feature>
<evidence type="ECO:0000313" key="8">
    <source>
        <dbReference type="EnsemblPlants" id="QL09p006522:mrna"/>
    </source>
</evidence>
<reference evidence="8" key="2">
    <citation type="submission" date="2021-01" db="UniProtKB">
        <authorList>
            <consortium name="EnsemblPlants"/>
        </authorList>
    </citation>
    <scope>IDENTIFICATION</scope>
</reference>
<dbReference type="GeneID" id="115958954"/>
<proteinExistence type="inferred from homology"/>
<dbReference type="KEGG" id="qlo:115958954"/>
<dbReference type="GO" id="GO:0016020">
    <property type="term" value="C:membrane"/>
    <property type="evidence" value="ECO:0007669"/>
    <property type="project" value="UniProtKB-SubCell"/>
</dbReference>
<dbReference type="Gramene" id="QL09p006522:mrna">
    <property type="protein sequence ID" value="QL09p006522:mrna"/>
    <property type="gene ID" value="QL09p006522"/>
</dbReference>
<feature type="transmembrane region" description="Helical" evidence="6">
    <location>
        <begin position="306"/>
        <end position="325"/>
    </location>
</feature>
<evidence type="ECO:0000256" key="5">
    <source>
        <dbReference type="ARBA" id="ARBA00023136"/>
    </source>
</evidence>
<name>A0A7N2MGZ9_QUELO</name>
<accession>A0A7N2MGZ9</accession>
<feature type="domain" description="EamA" evidence="7">
    <location>
        <begin position="18"/>
        <end position="154"/>
    </location>
</feature>
<evidence type="ECO:0000256" key="2">
    <source>
        <dbReference type="ARBA" id="ARBA00007635"/>
    </source>
</evidence>
<dbReference type="InterPro" id="IPR037185">
    <property type="entry name" value="EmrE-like"/>
</dbReference>
<dbReference type="SUPFAM" id="SSF103481">
    <property type="entry name" value="Multidrug resistance efflux transporter EmrE"/>
    <property type="match status" value="2"/>
</dbReference>
<evidence type="ECO:0000259" key="7">
    <source>
        <dbReference type="Pfam" id="PF00892"/>
    </source>
</evidence>
<evidence type="ECO:0000256" key="6">
    <source>
        <dbReference type="RuleBase" id="RU363077"/>
    </source>
</evidence>
<feature type="transmembrane region" description="Helical" evidence="6">
    <location>
        <begin position="105"/>
        <end position="128"/>
    </location>
</feature>
<feature type="transmembrane region" description="Helical" evidence="6">
    <location>
        <begin position="77"/>
        <end position="99"/>
    </location>
</feature>
<dbReference type="EMBL" id="LRBV02000009">
    <property type="status" value="NOT_ANNOTATED_CDS"/>
    <property type="molecule type" value="Genomic_DNA"/>
</dbReference>
<keyword evidence="4 6" id="KW-1133">Transmembrane helix</keyword>
<dbReference type="OrthoDB" id="670984at2759"/>